<dbReference type="Proteomes" id="UP001221597">
    <property type="component" value="Chromosome"/>
</dbReference>
<dbReference type="Pfam" id="PF11553">
    <property type="entry name" value="DUF3231"/>
    <property type="match status" value="1"/>
</dbReference>
<accession>A0ABY8J183</accession>
<proteinExistence type="predicted"/>
<protein>
    <submittedName>
        <fullName evidence="1">DUF3231 family protein</fullName>
    </submittedName>
</protein>
<reference evidence="1 2" key="1">
    <citation type="submission" date="2023-04" db="EMBL/GenBank/DDBJ databases">
        <title>Genome sequence of Halobacillus naozhouensis KACC 21980.</title>
        <authorList>
            <person name="Kim S."/>
            <person name="Heo J."/>
            <person name="Kwon S.-W."/>
        </authorList>
    </citation>
    <scope>NUCLEOTIDE SEQUENCE [LARGE SCALE GENOMIC DNA]</scope>
    <source>
        <strain evidence="1 2">KCTC 13234</strain>
    </source>
</reference>
<name>A0ABY8J183_9BACI</name>
<keyword evidence="2" id="KW-1185">Reference proteome</keyword>
<organism evidence="1 2">
    <name type="scientific">Halobacillus naozhouensis</name>
    <dbReference type="NCBI Taxonomy" id="554880"/>
    <lineage>
        <taxon>Bacteria</taxon>
        <taxon>Bacillati</taxon>
        <taxon>Bacillota</taxon>
        <taxon>Bacilli</taxon>
        <taxon>Bacillales</taxon>
        <taxon>Bacillaceae</taxon>
        <taxon>Halobacillus</taxon>
    </lineage>
</organism>
<evidence type="ECO:0000313" key="1">
    <source>
        <dbReference type="EMBL" id="WFT76262.1"/>
    </source>
</evidence>
<dbReference type="Gene3D" id="1.20.1260.10">
    <property type="match status" value="1"/>
</dbReference>
<dbReference type="InterPro" id="IPR021617">
    <property type="entry name" value="DUF3231"/>
</dbReference>
<sequence>MEIRKLTPAETSNLWSSYVTNTMGIFVTRHFMATTQSQDLLKMLKLAEEMVIKEAEQSKLFLTEAGQHPLPSPFKSLPSVLTKEATLFSVIWNPCNYTIKS</sequence>
<gene>
    <name evidence="1" type="ORF">P9989_07830</name>
</gene>
<dbReference type="InterPro" id="IPR012347">
    <property type="entry name" value="Ferritin-like"/>
</dbReference>
<dbReference type="EMBL" id="CP121671">
    <property type="protein sequence ID" value="WFT76262.1"/>
    <property type="molecule type" value="Genomic_DNA"/>
</dbReference>
<evidence type="ECO:0000313" key="2">
    <source>
        <dbReference type="Proteomes" id="UP001221597"/>
    </source>
</evidence>